<reference evidence="3" key="1">
    <citation type="submission" date="2018-10" db="EMBL/GenBank/DDBJ databases">
        <title>Population genomic analysis revealed the cold adaptation of white poplar.</title>
        <authorList>
            <person name="Liu Y.-J."/>
        </authorList>
    </citation>
    <scope>NUCLEOTIDE SEQUENCE [LARGE SCALE GENOMIC DNA]</scope>
    <source>
        <strain evidence="3">PAL-ZL1</strain>
    </source>
</reference>
<dbReference type="InterPro" id="IPR007577">
    <property type="entry name" value="GlycoTrfase_DXD_sugar-bd_CS"/>
</dbReference>
<proteinExistence type="predicted"/>
<comment type="caution">
    <text evidence="3">The sequence shown here is derived from an EMBL/GenBank/DDBJ whole genome shotgun (WGS) entry which is preliminary data.</text>
</comment>
<feature type="domain" description="Alpha 1,4-glycosyltransferase" evidence="2">
    <location>
        <begin position="298"/>
        <end position="419"/>
    </location>
</feature>
<dbReference type="PANTHER" id="PTHR46781">
    <property type="entry name" value="ALPHA 1,4-GLYCOSYLTRANSFERASE FAMILY PROTEIN"/>
    <property type="match status" value="1"/>
</dbReference>
<dbReference type="Gene3D" id="3.90.550.20">
    <property type="match status" value="1"/>
</dbReference>
<keyword evidence="3" id="KW-0328">Glycosyltransferase</keyword>
<dbReference type="STRING" id="43335.A0A4U5P3U3"/>
<evidence type="ECO:0000256" key="1">
    <source>
        <dbReference type="SAM" id="Phobius"/>
    </source>
</evidence>
<dbReference type="PANTHER" id="PTHR46781:SF2">
    <property type="entry name" value="ALPHA 1,4-GLYCOSYLTRANSFERASE FAMILY PROTEIN"/>
    <property type="match status" value="1"/>
</dbReference>
<keyword evidence="1" id="KW-0812">Transmembrane</keyword>
<dbReference type="AlphaFoldDB" id="A0A4U5P3U3"/>
<name>A0A4U5P3U3_POPAL</name>
<dbReference type="Pfam" id="PF04572">
    <property type="entry name" value="Gb3_synth"/>
    <property type="match status" value="1"/>
</dbReference>
<dbReference type="EMBL" id="RCHU01000892">
    <property type="protein sequence ID" value="TKR90203.1"/>
    <property type="molecule type" value="Genomic_DNA"/>
</dbReference>
<organism evidence="3">
    <name type="scientific">Populus alba</name>
    <name type="common">White poplar</name>
    <dbReference type="NCBI Taxonomy" id="43335"/>
    <lineage>
        <taxon>Eukaryota</taxon>
        <taxon>Viridiplantae</taxon>
        <taxon>Streptophyta</taxon>
        <taxon>Embryophyta</taxon>
        <taxon>Tracheophyta</taxon>
        <taxon>Spermatophyta</taxon>
        <taxon>Magnoliopsida</taxon>
        <taxon>eudicotyledons</taxon>
        <taxon>Gunneridae</taxon>
        <taxon>Pentapetalae</taxon>
        <taxon>rosids</taxon>
        <taxon>fabids</taxon>
        <taxon>Malpighiales</taxon>
        <taxon>Salicaceae</taxon>
        <taxon>Saliceae</taxon>
        <taxon>Populus</taxon>
    </lineage>
</organism>
<keyword evidence="3" id="KW-0808">Transferase</keyword>
<feature type="transmembrane region" description="Helical" evidence="1">
    <location>
        <begin position="21"/>
        <end position="41"/>
    </location>
</feature>
<keyword evidence="1" id="KW-0472">Membrane</keyword>
<keyword evidence="1" id="KW-1133">Transmembrane helix</keyword>
<dbReference type="InterPro" id="IPR044789">
    <property type="entry name" value="Put_A1-4-GlycosylTfrase_plant"/>
</dbReference>
<evidence type="ECO:0000259" key="2">
    <source>
        <dbReference type="Pfam" id="PF04572"/>
    </source>
</evidence>
<dbReference type="InterPro" id="IPR029044">
    <property type="entry name" value="Nucleotide-diphossugar_trans"/>
</dbReference>
<dbReference type="SUPFAM" id="SSF53448">
    <property type="entry name" value="Nucleotide-diphospho-sugar transferases"/>
    <property type="match status" value="1"/>
</dbReference>
<accession>A0A4U5P3U3</accession>
<protein>
    <submittedName>
        <fullName evidence="3">Lactosylceramide 4-alpha-galactosyltransferase-like</fullName>
    </submittedName>
</protein>
<dbReference type="Pfam" id="PF04488">
    <property type="entry name" value="Gly_transf_sug"/>
    <property type="match status" value="1"/>
</dbReference>
<gene>
    <name evidence="3" type="ORF">D5086_0000235830</name>
</gene>
<dbReference type="GO" id="GO:0016757">
    <property type="term" value="F:glycosyltransferase activity"/>
    <property type="evidence" value="ECO:0007669"/>
    <property type="project" value="UniProtKB-KW"/>
</dbReference>
<dbReference type="InterPro" id="IPR007652">
    <property type="entry name" value="A1-4-GlycosylTfrase_dom"/>
</dbReference>
<evidence type="ECO:0000313" key="3">
    <source>
        <dbReference type="EMBL" id="TKR90203.1"/>
    </source>
</evidence>
<sequence>MMRKVSHKMFDHQQLCRARTPTLSAIAVTVTIFFVYANSIISTISLQSSSVSTKEISGELHVRITERQIMSTVVNQPLRSMQEEIKEVDRGEHRSSVIPPFNLTVEERIEWFRKRLPEFEILKADNLTKEFLGRVLEFFNNECDVQFFMTWISPVESFGRREFLALESLFKVHPHGCLLILSRDLDSIQGYRILKPLLDRKFRVAAITPDLSFLFKNTPAETWFEEIKSGNKDPGEIPFAQNLSNLIRLAVLYKFGGIYLDTDFIVLKSFAHLRNAIGAQSIDVSRSWTRLNNAVLVFDMNHPLLLKFIEEFASTFDGNKWGHNGPYLVSRVVQRVAERPGYNFTILPPMAFYPVGWNRIDGFFKKPENKVESRWVNAKLLQLSGETYGIHLWNRQSSRFSIEEGSVMGRLISDHCVICEYKYSS</sequence>